<dbReference type="InterPro" id="IPR011527">
    <property type="entry name" value="ABC1_TM_dom"/>
</dbReference>
<keyword evidence="3" id="KW-1003">Cell membrane</keyword>
<dbReference type="OrthoDB" id="9806127at2"/>
<dbReference type="FunFam" id="3.40.50.300:FF:000287">
    <property type="entry name" value="Multidrug ABC transporter ATP-binding protein"/>
    <property type="match status" value="1"/>
</dbReference>
<evidence type="ECO:0000313" key="15">
    <source>
        <dbReference type="EMBL" id="SMD25700.1"/>
    </source>
</evidence>
<keyword evidence="4 12" id="KW-0812">Transmembrane</keyword>
<keyword evidence="2" id="KW-0813">Transport</keyword>
<dbReference type="Gene3D" id="3.40.50.300">
    <property type="entry name" value="P-loop containing nucleotide triphosphate hydrolases"/>
    <property type="match status" value="1"/>
</dbReference>
<keyword evidence="16" id="KW-1185">Reference proteome</keyword>
<dbReference type="PROSITE" id="PS50929">
    <property type="entry name" value="ABC_TM1F"/>
    <property type="match status" value="1"/>
</dbReference>
<organism evidence="15 16">
    <name type="scientific">Kibdelosporangium aridum</name>
    <dbReference type="NCBI Taxonomy" id="2030"/>
    <lineage>
        <taxon>Bacteria</taxon>
        <taxon>Bacillati</taxon>
        <taxon>Actinomycetota</taxon>
        <taxon>Actinomycetes</taxon>
        <taxon>Pseudonocardiales</taxon>
        <taxon>Pseudonocardiaceae</taxon>
        <taxon>Kibdelosporangium</taxon>
    </lineage>
</organism>
<evidence type="ECO:0000256" key="11">
    <source>
        <dbReference type="ARBA" id="ARBA00071747"/>
    </source>
</evidence>
<dbReference type="GO" id="GO:0015421">
    <property type="term" value="F:ABC-type oligopeptide transporter activity"/>
    <property type="evidence" value="ECO:0007669"/>
    <property type="project" value="TreeGrafter"/>
</dbReference>
<proteinExistence type="inferred from homology"/>
<comment type="subcellular location">
    <subcellularLocation>
        <location evidence="1">Cell membrane</location>
        <topology evidence="1">Multi-pass membrane protein</topology>
    </subcellularLocation>
</comment>
<evidence type="ECO:0000259" key="14">
    <source>
        <dbReference type="PROSITE" id="PS50929"/>
    </source>
</evidence>
<evidence type="ECO:0000256" key="10">
    <source>
        <dbReference type="ARBA" id="ARBA00061644"/>
    </source>
</evidence>
<keyword evidence="6 15" id="KW-0067">ATP-binding</keyword>
<evidence type="ECO:0000256" key="8">
    <source>
        <dbReference type="ARBA" id="ARBA00023136"/>
    </source>
</evidence>
<dbReference type="InterPro" id="IPR017871">
    <property type="entry name" value="ABC_transporter-like_CS"/>
</dbReference>
<dbReference type="PANTHER" id="PTHR43394:SF1">
    <property type="entry name" value="ATP-BINDING CASSETTE SUB-FAMILY B MEMBER 10, MITOCHONDRIAL"/>
    <property type="match status" value="1"/>
</dbReference>
<keyword evidence="8 12" id="KW-0472">Membrane</keyword>
<feature type="transmembrane region" description="Helical" evidence="12">
    <location>
        <begin position="284"/>
        <end position="303"/>
    </location>
</feature>
<dbReference type="EMBL" id="FWXV01000012">
    <property type="protein sequence ID" value="SMD25700.1"/>
    <property type="molecule type" value="Genomic_DNA"/>
</dbReference>
<dbReference type="InterPro" id="IPR039421">
    <property type="entry name" value="Type_1_exporter"/>
</dbReference>
<dbReference type="RefSeq" id="WP_084433568.1">
    <property type="nucleotide sequence ID" value="NZ_FWXV01000012.1"/>
</dbReference>
<evidence type="ECO:0000256" key="7">
    <source>
        <dbReference type="ARBA" id="ARBA00022989"/>
    </source>
</evidence>
<dbReference type="Gene3D" id="1.20.1560.10">
    <property type="entry name" value="ABC transporter type 1, transmembrane domain"/>
    <property type="match status" value="1"/>
</dbReference>
<dbReference type="Pfam" id="PF00664">
    <property type="entry name" value="ABC_membrane"/>
    <property type="match status" value="1"/>
</dbReference>
<evidence type="ECO:0000256" key="9">
    <source>
        <dbReference type="ARBA" id="ARBA00055053"/>
    </source>
</evidence>
<dbReference type="InterPro" id="IPR003439">
    <property type="entry name" value="ABC_transporter-like_ATP-bd"/>
</dbReference>
<keyword evidence="5" id="KW-0547">Nucleotide-binding</keyword>
<evidence type="ECO:0000256" key="3">
    <source>
        <dbReference type="ARBA" id="ARBA00022475"/>
    </source>
</evidence>
<dbReference type="Pfam" id="PF00005">
    <property type="entry name" value="ABC_tran"/>
    <property type="match status" value="1"/>
</dbReference>
<dbReference type="CDD" id="cd03254">
    <property type="entry name" value="ABCC_Glucan_exporter_like"/>
    <property type="match status" value="1"/>
</dbReference>
<dbReference type="SMART" id="SM00382">
    <property type="entry name" value="AAA"/>
    <property type="match status" value="1"/>
</dbReference>
<comment type="similarity">
    <text evidence="10">Belongs to the ABC transporter superfamily. Lipid exporter (TC 3.A.1.106) family.</text>
</comment>
<sequence length="580" mass="63134">MTAPAGFSHTTRRLLNSMRVDRTRAAGVLALNVITVAASTTIPLLLGHATDTILSNGVTAVLWPLMAVVALGLLAWLTTLVQGRLIATLTQRTAFTMRAQISHKLSRLPLRYFDSRPRGEVLSRATNDVDNVAQTVQQIVNRVLASLLMLAGTVTMMVVISPLLTAVVLTTVPLTIWISRRLSRRAQPQFTEQWAATGRLNGHIEEMYTGHELVTAFGRWNEATETFDRHNEAVRTAGTKAQFVSGLIAPSLLFLGNLAYVLVAVAGGLLVAAKTMSIGEIQAFVTYVMQFSYLFTGLATLAGQTQSAIASAARVYELLDSTEQEPDPASSSQTGRHTGRVTFSNVTFRYRNDQPLIENLSLEVEPGQTIAIVGPTGAGKTTLVNLLLRFYDLDSGTITIDGHDIAAMPREQARRHIGMVLQDTWLFHGTIAENIAFGCPNASRDQITAAAQAVHADHMIRTLPHGYDTMIDENNGGLSAGERQLITIARAFLIDPAVLVLDEATSSVDTRTEMLVQQAMSSLRQGRTSFVIAHRLSTIRDADKILVMREGRIVEQGTHQELLAANGFYAELHAAQFTKA</sequence>
<dbReference type="GO" id="GO:0005524">
    <property type="term" value="F:ATP binding"/>
    <property type="evidence" value="ECO:0007669"/>
    <property type="project" value="UniProtKB-KW"/>
</dbReference>
<evidence type="ECO:0000259" key="13">
    <source>
        <dbReference type="PROSITE" id="PS50893"/>
    </source>
</evidence>
<evidence type="ECO:0000256" key="12">
    <source>
        <dbReference type="SAM" id="Phobius"/>
    </source>
</evidence>
<comment type="function">
    <text evidence="9">ABC transporter involved in fatty acid import. Transmembrane domains (TMD) form a pore in the membrane and the ATP-binding domain (NBD) is responsible for energy generation.</text>
</comment>
<evidence type="ECO:0000256" key="1">
    <source>
        <dbReference type="ARBA" id="ARBA00004651"/>
    </source>
</evidence>
<protein>
    <recommendedName>
        <fullName evidence="11">Fatty acid ABC transporter ATP-binding/permease protein</fullName>
    </recommendedName>
</protein>
<evidence type="ECO:0000256" key="4">
    <source>
        <dbReference type="ARBA" id="ARBA00022692"/>
    </source>
</evidence>
<dbReference type="SUPFAM" id="SSF90123">
    <property type="entry name" value="ABC transporter transmembrane region"/>
    <property type="match status" value="1"/>
</dbReference>
<feature type="transmembrane region" description="Helical" evidence="12">
    <location>
        <begin position="61"/>
        <end position="81"/>
    </location>
</feature>
<accession>A0A1W2FUV0</accession>
<feature type="transmembrane region" description="Helical" evidence="12">
    <location>
        <begin position="25"/>
        <end position="49"/>
    </location>
</feature>
<evidence type="ECO:0000256" key="5">
    <source>
        <dbReference type="ARBA" id="ARBA00022741"/>
    </source>
</evidence>
<dbReference type="InterPro" id="IPR003593">
    <property type="entry name" value="AAA+_ATPase"/>
</dbReference>
<dbReference type="Proteomes" id="UP000192674">
    <property type="component" value="Unassembled WGS sequence"/>
</dbReference>
<feature type="domain" description="ABC transmembrane type-1" evidence="14">
    <location>
        <begin position="26"/>
        <end position="307"/>
    </location>
</feature>
<dbReference type="CDD" id="cd18547">
    <property type="entry name" value="ABC_6TM_Tm288_like"/>
    <property type="match status" value="1"/>
</dbReference>
<gene>
    <name evidence="15" type="ORF">SAMN05661093_09281</name>
</gene>
<dbReference type="FunFam" id="1.20.1560.10:FF:000011">
    <property type="entry name" value="Multidrug ABC transporter ATP-binding protein"/>
    <property type="match status" value="1"/>
</dbReference>
<feature type="domain" description="ABC transporter" evidence="13">
    <location>
        <begin position="341"/>
        <end position="575"/>
    </location>
</feature>
<dbReference type="PROSITE" id="PS50893">
    <property type="entry name" value="ABC_TRANSPORTER_2"/>
    <property type="match status" value="1"/>
</dbReference>
<dbReference type="PROSITE" id="PS00211">
    <property type="entry name" value="ABC_TRANSPORTER_1"/>
    <property type="match status" value="1"/>
</dbReference>
<keyword evidence="7 12" id="KW-1133">Transmembrane helix</keyword>
<dbReference type="SUPFAM" id="SSF52540">
    <property type="entry name" value="P-loop containing nucleoside triphosphate hydrolases"/>
    <property type="match status" value="1"/>
</dbReference>
<dbReference type="GO" id="GO:0005886">
    <property type="term" value="C:plasma membrane"/>
    <property type="evidence" value="ECO:0007669"/>
    <property type="project" value="UniProtKB-SubCell"/>
</dbReference>
<dbReference type="GO" id="GO:0016887">
    <property type="term" value="F:ATP hydrolysis activity"/>
    <property type="evidence" value="ECO:0007669"/>
    <property type="project" value="InterPro"/>
</dbReference>
<dbReference type="AlphaFoldDB" id="A0A1W2FUV0"/>
<dbReference type="InterPro" id="IPR036640">
    <property type="entry name" value="ABC1_TM_sf"/>
</dbReference>
<reference evidence="15 16" key="1">
    <citation type="submission" date="2017-04" db="EMBL/GenBank/DDBJ databases">
        <authorList>
            <person name="Afonso C.L."/>
            <person name="Miller P.J."/>
            <person name="Scott M.A."/>
            <person name="Spackman E."/>
            <person name="Goraichik I."/>
            <person name="Dimitrov K.M."/>
            <person name="Suarez D.L."/>
            <person name="Swayne D.E."/>
        </authorList>
    </citation>
    <scope>NUCLEOTIDE SEQUENCE [LARGE SCALE GENOMIC DNA]</scope>
    <source>
        <strain evidence="15 16">DSM 43828</strain>
    </source>
</reference>
<evidence type="ECO:0000256" key="2">
    <source>
        <dbReference type="ARBA" id="ARBA00022448"/>
    </source>
</evidence>
<feature type="transmembrane region" description="Helical" evidence="12">
    <location>
        <begin position="252"/>
        <end position="272"/>
    </location>
</feature>
<dbReference type="InterPro" id="IPR027417">
    <property type="entry name" value="P-loop_NTPase"/>
</dbReference>
<feature type="transmembrane region" description="Helical" evidence="12">
    <location>
        <begin position="147"/>
        <end position="178"/>
    </location>
</feature>
<evidence type="ECO:0000256" key="6">
    <source>
        <dbReference type="ARBA" id="ARBA00022840"/>
    </source>
</evidence>
<name>A0A1W2FUV0_KIBAR</name>
<evidence type="ECO:0000313" key="16">
    <source>
        <dbReference type="Proteomes" id="UP000192674"/>
    </source>
</evidence>
<dbReference type="PANTHER" id="PTHR43394">
    <property type="entry name" value="ATP-DEPENDENT PERMEASE MDL1, MITOCHONDRIAL"/>
    <property type="match status" value="1"/>
</dbReference>